<dbReference type="GO" id="GO:0009251">
    <property type="term" value="P:glucan catabolic process"/>
    <property type="evidence" value="ECO:0007669"/>
    <property type="project" value="TreeGrafter"/>
</dbReference>
<evidence type="ECO:0000256" key="4">
    <source>
        <dbReference type="ARBA" id="ARBA00023295"/>
    </source>
</evidence>
<dbReference type="PROSITE" id="PS51175">
    <property type="entry name" value="CBM6"/>
    <property type="match status" value="1"/>
</dbReference>
<evidence type="ECO:0000313" key="8">
    <source>
        <dbReference type="Proteomes" id="UP000198406"/>
    </source>
</evidence>
<dbReference type="PANTHER" id="PTHR31297">
    <property type="entry name" value="GLUCAN ENDO-1,6-BETA-GLUCOSIDASE B"/>
    <property type="match status" value="1"/>
</dbReference>
<evidence type="ECO:0000256" key="2">
    <source>
        <dbReference type="ARBA" id="ARBA00022729"/>
    </source>
</evidence>
<dbReference type="InterPro" id="IPR017853">
    <property type="entry name" value="GH"/>
</dbReference>
<dbReference type="InterPro" id="IPR006584">
    <property type="entry name" value="Cellulose-bd_IV"/>
</dbReference>
<reference evidence="7 8" key="1">
    <citation type="journal article" date="2015" name="Plant Cell">
        <title>Oil accumulation by the oleaginous diatom Fistulifera solaris as revealed by the genome and transcriptome.</title>
        <authorList>
            <person name="Tanaka T."/>
            <person name="Maeda Y."/>
            <person name="Veluchamy A."/>
            <person name="Tanaka M."/>
            <person name="Abida H."/>
            <person name="Marechal E."/>
            <person name="Bowler C."/>
            <person name="Muto M."/>
            <person name="Sunaga Y."/>
            <person name="Tanaka M."/>
            <person name="Yoshino T."/>
            <person name="Taniguchi T."/>
            <person name="Fukuda Y."/>
            <person name="Nemoto M."/>
            <person name="Matsumoto M."/>
            <person name="Wong P.S."/>
            <person name="Aburatani S."/>
            <person name="Fujibuchi W."/>
        </authorList>
    </citation>
    <scope>NUCLEOTIDE SEQUENCE [LARGE SCALE GENOMIC DNA]</scope>
    <source>
        <strain evidence="7 8">JPCC DA0580</strain>
    </source>
</reference>
<dbReference type="GO" id="GO:0008422">
    <property type="term" value="F:beta-glucosidase activity"/>
    <property type="evidence" value="ECO:0007669"/>
    <property type="project" value="TreeGrafter"/>
</dbReference>
<dbReference type="PANTHER" id="PTHR31297:SF13">
    <property type="entry name" value="PUTATIVE-RELATED"/>
    <property type="match status" value="1"/>
</dbReference>
<organism evidence="7 8">
    <name type="scientific">Fistulifera solaris</name>
    <name type="common">Oleaginous diatom</name>
    <dbReference type="NCBI Taxonomy" id="1519565"/>
    <lineage>
        <taxon>Eukaryota</taxon>
        <taxon>Sar</taxon>
        <taxon>Stramenopiles</taxon>
        <taxon>Ochrophyta</taxon>
        <taxon>Bacillariophyta</taxon>
        <taxon>Bacillariophyceae</taxon>
        <taxon>Bacillariophycidae</taxon>
        <taxon>Naviculales</taxon>
        <taxon>Naviculaceae</taxon>
        <taxon>Fistulifera</taxon>
    </lineage>
</organism>
<dbReference type="SUPFAM" id="SSF49785">
    <property type="entry name" value="Galactose-binding domain-like"/>
    <property type="match status" value="2"/>
</dbReference>
<evidence type="ECO:0000256" key="1">
    <source>
        <dbReference type="ARBA" id="ARBA00005641"/>
    </source>
</evidence>
<dbReference type="CDD" id="cd04080">
    <property type="entry name" value="CBM6_cellulase-like"/>
    <property type="match status" value="1"/>
</dbReference>
<feature type="domain" description="CBM6" evidence="6">
    <location>
        <begin position="475"/>
        <end position="598"/>
    </location>
</feature>
<comment type="caution">
    <text evidence="7">The sequence shown here is derived from an EMBL/GenBank/DDBJ whole genome shotgun (WGS) entry which is preliminary data.</text>
</comment>
<evidence type="ECO:0000259" key="6">
    <source>
        <dbReference type="PROSITE" id="PS51175"/>
    </source>
</evidence>
<keyword evidence="4 5" id="KW-0326">Glycosidase</keyword>
<comment type="similarity">
    <text evidence="1 5">Belongs to the glycosyl hydrolase 5 (cellulase A) family.</text>
</comment>
<dbReference type="InterPro" id="IPR005084">
    <property type="entry name" value="CBM6"/>
</dbReference>
<evidence type="ECO:0000256" key="3">
    <source>
        <dbReference type="ARBA" id="ARBA00022801"/>
    </source>
</evidence>
<keyword evidence="8" id="KW-1185">Reference proteome</keyword>
<evidence type="ECO:0000256" key="5">
    <source>
        <dbReference type="RuleBase" id="RU361153"/>
    </source>
</evidence>
<evidence type="ECO:0000313" key="7">
    <source>
        <dbReference type="EMBL" id="GAX16674.1"/>
    </source>
</evidence>
<dbReference type="EMBL" id="BDSP01000108">
    <property type="protein sequence ID" value="GAX16674.1"/>
    <property type="molecule type" value="Genomic_DNA"/>
</dbReference>
<dbReference type="Gene3D" id="2.60.120.260">
    <property type="entry name" value="Galactose-binding domain-like"/>
    <property type="match status" value="2"/>
</dbReference>
<dbReference type="InParanoid" id="A0A1Z5JRN1"/>
<dbReference type="Pfam" id="PF03422">
    <property type="entry name" value="CBM_6"/>
    <property type="match status" value="2"/>
</dbReference>
<dbReference type="InterPro" id="IPR001547">
    <property type="entry name" value="Glyco_hydro_5"/>
</dbReference>
<keyword evidence="2" id="KW-0732">Signal</keyword>
<dbReference type="GO" id="GO:0005576">
    <property type="term" value="C:extracellular region"/>
    <property type="evidence" value="ECO:0007669"/>
    <property type="project" value="TreeGrafter"/>
</dbReference>
<gene>
    <name evidence="7" type="ORF">FisN_23Lh194</name>
</gene>
<sequence length="601" mass="67626">MLAVKEHLPHTDGWQKWATVIQEVKLPAGKCSLTMKVTQGGWNLKWLELSRKVNDVSTIAAPSGFVRADDKQIVDPDGVPLLLRGIGLGGFMLQEPYLMMQQRSARSQWEMFEQIAGLIGKDNFNTYRQAWLDNYFTLEDVKQAKKAGFNSIRIPLHYNLFTLPIEEEPIAGVDTWLESGFARLDQLISWIASEGMYSIIDLHAAPGGQGLDSNISDYDSSKPSLWESDENVRKTIALWKRLAARYAKEPSIAGYDLLNEPNWGFSDEPDVTDTSLVAHGCFEQTNLPLKDFYKDVIAAIREVDNNHLIYVQGNCWGNNHKGIWPLDDDNIALNFHRYWVENTIESLEEYLDLRSLHNIPLWMGESGEHHNNWCHAAVDLLEIYGIGWSWWSWKKMQSNSGVLAIYPPADYQTLLDYWDNSAPKPNPTYAFNIMMQIAEAAKIKNVFPNHATIKALTGIVPSCKDAAAVNIDTRVRLESENACSMLNAANEKTDDVGGGLNIWWEKSEGWISHKIKIAKAGTYQARYRVASLGGGGPFQIELNQVGGSPAGQPQYPPVTDSWQKFSTIEETLQLPQGEYELVIRALAGGWNLNWIELAPVI</sequence>
<name>A0A1Z5JRN1_FISSO</name>
<dbReference type="Proteomes" id="UP000198406">
    <property type="component" value="Unassembled WGS sequence"/>
</dbReference>
<accession>A0A1Z5JRN1</accession>
<dbReference type="GO" id="GO:0030246">
    <property type="term" value="F:carbohydrate binding"/>
    <property type="evidence" value="ECO:0007669"/>
    <property type="project" value="InterPro"/>
</dbReference>
<dbReference type="Pfam" id="PF00150">
    <property type="entry name" value="Cellulase"/>
    <property type="match status" value="1"/>
</dbReference>
<dbReference type="InterPro" id="IPR008979">
    <property type="entry name" value="Galactose-bd-like_sf"/>
</dbReference>
<dbReference type="Gene3D" id="3.20.20.80">
    <property type="entry name" value="Glycosidases"/>
    <property type="match status" value="1"/>
</dbReference>
<dbReference type="SUPFAM" id="SSF51445">
    <property type="entry name" value="(Trans)glycosidases"/>
    <property type="match status" value="1"/>
</dbReference>
<dbReference type="AlphaFoldDB" id="A0A1Z5JRN1"/>
<proteinExistence type="inferred from homology"/>
<dbReference type="GO" id="GO:0009986">
    <property type="term" value="C:cell surface"/>
    <property type="evidence" value="ECO:0007669"/>
    <property type="project" value="TreeGrafter"/>
</dbReference>
<protein>
    <recommendedName>
        <fullName evidence="6">CBM6 domain-containing protein</fullName>
    </recommendedName>
</protein>
<dbReference type="InterPro" id="IPR050386">
    <property type="entry name" value="Glycosyl_hydrolase_5"/>
</dbReference>
<keyword evidence="3 5" id="KW-0378">Hydrolase</keyword>
<dbReference type="SMART" id="SM00606">
    <property type="entry name" value="CBD_IV"/>
    <property type="match status" value="1"/>
</dbReference>
<dbReference type="OrthoDB" id="1887033at2759"/>